<sequence length="84" mass="9540">MYQDIIASNLFKKILKTSDLVKPDYSTFVIARGDDQMRQELINALQAYQFELRNPDIPSTGLIGSGNDYTLESLEGSIRKLLKE</sequence>
<dbReference type="EMBL" id="QBMP01000292">
    <property type="protein sequence ID" value="PZO46897.1"/>
    <property type="molecule type" value="Genomic_DNA"/>
</dbReference>
<reference evidence="1 2" key="2">
    <citation type="submission" date="2018-06" db="EMBL/GenBank/DDBJ databases">
        <title>Metagenomic assembly of (sub)arctic Cyanobacteria and their associated microbiome from non-axenic cultures.</title>
        <authorList>
            <person name="Baurain D."/>
        </authorList>
    </citation>
    <scope>NUCLEOTIDE SEQUENCE [LARGE SCALE GENOMIC DNA]</scope>
    <source>
        <strain evidence="1">ULC027bin1</strain>
    </source>
</reference>
<dbReference type="AlphaFoldDB" id="A0A2W4WUS9"/>
<protein>
    <submittedName>
        <fullName evidence="1">Uncharacterized protein</fullName>
    </submittedName>
</protein>
<gene>
    <name evidence="1" type="ORF">DCF15_19695</name>
</gene>
<proteinExistence type="predicted"/>
<reference evidence="2" key="1">
    <citation type="submission" date="2018-04" db="EMBL/GenBank/DDBJ databases">
        <authorList>
            <person name="Cornet L."/>
        </authorList>
    </citation>
    <scope>NUCLEOTIDE SEQUENCE [LARGE SCALE GENOMIC DNA]</scope>
</reference>
<comment type="caution">
    <text evidence="1">The sequence shown here is derived from an EMBL/GenBank/DDBJ whole genome shotgun (WGS) entry which is preliminary data.</text>
</comment>
<name>A0A2W4WUS9_9CYAN</name>
<evidence type="ECO:0000313" key="2">
    <source>
        <dbReference type="Proteomes" id="UP000249794"/>
    </source>
</evidence>
<evidence type="ECO:0000313" key="1">
    <source>
        <dbReference type="EMBL" id="PZO46897.1"/>
    </source>
</evidence>
<organism evidence="1 2">
    <name type="scientific">Phormidesmis priestleyi</name>
    <dbReference type="NCBI Taxonomy" id="268141"/>
    <lineage>
        <taxon>Bacteria</taxon>
        <taxon>Bacillati</taxon>
        <taxon>Cyanobacteriota</taxon>
        <taxon>Cyanophyceae</taxon>
        <taxon>Leptolyngbyales</taxon>
        <taxon>Leptolyngbyaceae</taxon>
        <taxon>Phormidesmis</taxon>
    </lineage>
</organism>
<accession>A0A2W4WUS9</accession>
<dbReference type="Proteomes" id="UP000249794">
    <property type="component" value="Unassembled WGS sequence"/>
</dbReference>